<name>K0R7W4_THAOC</name>
<dbReference type="Proteomes" id="UP000266841">
    <property type="component" value="Unassembled WGS sequence"/>
</dbReference>
<dbReference type="OMA" id="WYDDDNG"/>
<dbReference type="PANTHER" id="PTHR36220:SF1">
    <property type="entry name" value="GAMMA TUBULIN COMPLEX COMPONENT C-TERMINAL DOMAIN-CONTAINING PROTEIN"/>
    <property type="match status" value="1"/>
</dbReference>
<keyword evidence="3" id="KW-1185">Reference proteome</keyword>
<evidence type="ECO:0000313" key="2">
    <source>
        <dbReference type="EMBL" id="EJK44826.1"/>
    </source>
</evidence>
<comment type="caution">
    <text evidence="2">The sequence shown here is derived from an EMBL/GenBank/DDBJ whole genome shotgun (WGS) entry which is preliminary data.</text>
</comment>
<dbReference type="OrthoDB" id="188207at2759"/>
<dbReference type="EMBL" id="AGNL01049157">
    <property type="protein sequence ID" value="EJK44826.1"/>
    <property type="molecule type" value="Genomic_DNA"/>
</dbReference>
<evidence type="ECO:0000256" key="1">
    <source>
        <dbReference type="ARBA" id="ARBA00022729"/>
    </source>
</evidence>
<reference evidence="2 3" key="1">
    <citation type="journal article" date="2012" name="Genome Biol.">
        <title>Genome and low-iron response of an oceanic diatom adapted to chronic iron limitation.</title>
        <authorList>
            <person name="Lommer M."/>
            <person name="Specht M."/>
            <person name="Roy A.S."/>
            <person name="Kraemer L."/>
            <person name="Andreson R."/>
            <person name="Gutowska M.A."/>
            <person name="Wolf J."/>
            <person name="Bergner S.V."/>
            <person name="Schilhabel M.B."/>
            <person name="Klostermeier U.C."/>
            <person name="Beiko R.G."/>
            <person name="Rosenstiel P."/>
            <person name="Hippler M."/>
            <person name="Laroche J."/>
        </authorList>
    </citation>
    <scope>NUCLEOTIDE SEQUENCE [LARGE SCALE GENOMIC DNA]</scope>
    <source>
        <strain evidence="2 3">CCMP1005</strain>
    </source>
</reference>
<dbReference type="AlphaFoldDB" id="K0R7W4"/>
<dbReference type="InterPro" id="IPR028994">
    <property type="entry name" value="Integrin_alpha_N"/>
</dbReference>
<evidence type="ECO:0000313" key="3">
    <source>
        <dbReference type="Proteomes" id="UP000266841"/>
    </source>
</evidence>
<proteinExistence type="predicted"/>
<protein>
    <recommendedName>
        <fullName evidence="4">PKD domain-containing protein</fullName>
    </recommendedName>
</protein>
<feature type="non-terminal residue" evidence="2">
    <location>
        <position position="1"/>
    </location>
</feature>
<dbReference type="Pfam" id="PF14312">
    <property type="entry name" value="FG-GAP_2"/>
    <property type="match status" value="2"/>
</dbReference>
<keyword evidence="1" id="KW-0732">Signal</keyword>
<evidence type="ECO:0008006" key="4">
    <source>
        <dbReference type="Google" id="ProtNLM"/>
    </source>
</evidence>
<gene>
    <name evidence="2" type="ORF">THAOC_36604</name>
</gene>
<accession>K0R7W4</accession>
<organism evidence="2 3">
    <name type="scientific">Thalassiosira oceanica</name>
    <name type="common">Marine diatom</name>
    <dbReference type="NCBI Taxonomy" id="159749"/>
    <lineage>
        <taxon>Eukaryota</taxon>
        <taxon>Sar</taxon>
        <taxon>Stramenopiles</taxon>
        <taxon>Ochrophyta</taxon>
        <taxon>Bacillariophyta</taxon>
        <taxon>Coscinodiscophyceae</taxon>
        <taxon>Thalassiosirophycidae</taxon>
        <taxon>Thalassiosirales</taxon>
        <taxon>Thalassiosiraceae</taxon>
        <taxon>Thalassiosira</taxon>
    </lineage>
</organism>
<dbReference type="InterPro" id="IPR013517">
    <property type="entry name" value="FG-GAP"/>
</dbReference>
<dbReference type="Gene3D" id="2.130.10.130">
    <property type="entry name" value="Integrin alpha, N-terminal"/>
    <property type="match status" value="1"/>
</dbReference>
<sequence>GAYFNGNSGSAHVFVRSGEDWKHQAKVLAPDGAAGDYFGASVAIYGDTIVVGAWYDDDNGSSSGSAHVFARSGEEWTHQAKLLAPDGAAGDVFGRRFAIYENSIVVVAQYDDDNGYGSGSAHVFVVG</sequence>
<dbReference type="PANTHER" id="PTHR36220">
    <property type="entry name" value="UNNAMED PRODUCT"/>
    <property type="match status" value="1"/>
</dbReference>